<dbReference type="PROSITE" id="PS50943">
    <property type="entry name" value="HTH_CROC1"/>
    <property type="match status" value="1"/>
</dbReference>
<dbReference type="PATRIC" id="fig|47500.8.peg.489"/>
<reference evidence="3 5" key="1">
    <citation type="submission" date="2015-07" db="EMBL/GenBank/DDBJ databases">
        <title>Fjat-14205 dsm 2895.</title>
        <authorList>
            <person name="Liu B."/>
            <person name="Wang J."/>
            <person name="Zhu Y."/>
            <person name="Liu G."/>
            <person name="Chen Q."/>
            <person name="Chen Z."/>
            <person name="Lan J."/>
            <person name="Che J."/>
            <person name="Ge C."/>
            <person name="Shi H."/>
            <person name="Pan Z."/>
            <person name="Liu X."/>
        </authorList>
    </citation>
    <scope>NUCLEOTIDE SEQUENCE [LARGE SCALE GENOMIC DNA]</scope>
    <source>
        <strain evidence="3 5">DSM 2895</strain>
    </source>
</reference>
<dbReference type="EMBL" id="FNED01000041">
    <property type="protein sequence ID" value="SDK16427.1"/>
    <property type="molecule type" value="Genomic_DNA"/>
</dbReference>
<evidence type="ECO:0000259" key="2">
    <source>
        <dbReference type="PROSITE" id="PS50943"/>
    </source>
</evidence>
<keyword evidence="1" id="KW-0238">DNA-binding</keyword>
<keyword evidence="5" id="KW-1185">Reference proteome</keyword>
<sequence length="71" mass="8142">MKKVVHNKVRILRRSLDLTQEQLADIVDVTRLTIISIEKGRYEPSVGLAIGLAKALHTTVEELFWIEEVEK</sequence>
<evidence type="ECO:0000313" key="4">
    <source>
        <dbReference type="EMBL" id="SDK16427.1"/>
    </source>
</evidence>
<name>A0A0D1W8V6_ANEMI</name>
<dbReference type="Proteomes" id="UP000037269">
    <property type="component" value="Unassembled WGS sequence"/>
</dbReference>
<dbReference type="RefSeq" id="WP_043066480.1">
    <property type="nucleotide sequence ID" value="NZ_BJOA01000386.1"/>
</dbReference>
<dbReference type="Proteomes" id="UP000182836">
    <property type="component" value="Unassembled WGS sequence"/>
</dbReference>
<dbReference type="SMART" id="SM00530">
    <property type="entry name" value="HTH_XRE"/>
    <property type="match status" value="1"/>
</dbReference>
<accession>A0A0D1W8V6</accession>
<proteinExistence type="predicted"/>
<dbReference type="AlphaFoldDB" id="A0A0D1W8V6"/>
<dbReference type="InterPro" id="IPR001387">
    <property type="entry name" value="Cro/C1-type_HTH"/>
</dbReference>
<evidence type="ECO:0000313" key="5">
    <source>
        <dbReference type="Proteomes" id="UP000037269"/>
    </source>
</evidence>
<dbReference type="CDD" id="cd00093">
    <property type="entry name" value="HTH_XRE"/>
    <property type="match status" value="1"/>
</dbReference>
<dbReference type="GeneID" id="42303970"/>
<dbReference type="SUPFAM" id="SSF47413">
    <property type="entry name" value="lambda repressor-like DNA-binding domains"/>
    <property type="match status" value="1"/>
</dbReference>
<dbReference type="InterPro" id="IPR010982">
    <property type="entry name" value="Lambda_DNA-bd_dom_sf"/>
</dbReference>
<gene>
    <name evidence="3" type="ORF">AF333_01925</name>
    <name evidence="4" type="ORF">SAMN04487909_14168</name>
</gene>
<dbReference type="Pfam" id="PF01381">
    <property type="entry name" value="HTH_3"/>
    <property type="match status" value="1"/>
</dbReference>
<evidence type="ECO:0000313" key="6">
    <source>
        <dbReference type="Proteomes" id="UP000182836"/>
    </source>
</evidence>
<dbReference type="STRING" id="47500.AF333_01925"/>
<dbReference type="OrthoDB" id="9808239at2"/>
<reference evidence="4 6" key="2">
    <citation type="submission" date="2016-10" db="EMBL/GenBank/DDBJ databases">
        <authorList>
            <person name="de Groot N.N."/>
        </authorList>
    </citation>
    <scope>NUCLEOTIDE SEQUENCE [LARGE SCALE GENOMIC DNA]</scope>
    <source>
        <strain evidence="4 6">DSM 2895</strain>
    </source>
</reference>
<evidence type="ECO:0000313" key="3">
    <source>
        <dbReference type="EMBL" id="KON94429.1"/>
    </source>
</evidence>
<dbReference type="PANTHER" id="PTHR46558">
    <property type="entry name" value="TRACRIPTIONAL REGULATORY PROTEIN-RELATED-RELATED"/>
    <property type="match status" value="1"/>
</dbReference>
<protein>
    <submittedName>
        <fullName evidence="4">Putative transcriptional regulator</fullName>
    </submittedName>
</protein>
<dbReference type="EMBL" id="LGUG01000004">
    <property type="protein sequence ID" value="KON94429.1"/>
    <property type="molecule type" value="Genomic_DNA"/>
</dbReference>
<dbReference type="GO" id="GO:0003677">
    <property type="term" value="F:DNA binding"/>
    <property type="evidence" value="ECO:0007669"/>
    <property type="project" value="UniProtKB-KW"/>
</dbReference>
<dbReference type="Gene3D" id="1.10.260.40">
    <property type="entry name" value="lambda repressor-like DNA-binding domains"/>
    <property type="match status" value="1"/>
</dbReference>
<dbReference type="PANTHER" id="PTHR46558:SF4">
    <property type="entry name" value="DNA-BIDING PHAGE PROTEIN"/>
    <property type="match status" value="1"/>
</dbReference>
<organism evidence="3 5">
    <name type="scientific">Aneurinibacillus migulanus</name>
    <name type="common">Bacillus migulanus</name>
    <dbReference type="NCBI Taxonomy" id="47500"/>
    <lineage>
        <taxon>Bacteria</taxon>
        <taxon>Bacillati</taxon>
        <taxon>Bacillota</taxon>
        <taxon>Bacilli</taxon>
        <taxon>Bacillales</taxon>
        <taxon>Paenibacillaceae</taxon>
        <taxon>Aneurinibacillus group</taxon>
        <taxon>Aneurinibacillus</taxon>
    </lineage>
</organism>
<feature type="domain" description="HTH cro/C1-type" evidence="2">
    <location>
        <begin position="9"/>
        <end position="63"/>
    </location>
</feature>
<evidence type="ECO:0000256" key="1">
    <source>
        <dbReference type="ARBA" id="ARBA00023125"/>
    </source>
</evidence>